<evidence type="ECO:0000313" key="2">
    <source>
        <dbReference type="EMBL" id="KAE9962117.1"/>
    </source>
</evidence>
<evidence type="ECO:0000313" key="4">
    <source>
        <dbReference type="EMBL" id="KAE9990175.1"/>
    </source>
</evidence>
<evidence type="ECO:0000313" key="3">
    <source>
        <dbReference type="EMBL" id="KAE9973735.1"/>
    </source>
</evidence>
<dbReference type="EMBL" id="WNWR01000149">
    <property type="protein sequence ID" value="KAE9990175.1"/>
    <property type="molecule type" value="Genomic_DNA"/>
</dbReference>
<evidence type="ECO:0000313" key="6">
    <source>
        <dbReference type="Proteomes" id="UP000447873"/>
    </source>
</evidence>
<feature type="region of interest" description="Disordered" evidence="1">
    <location>
        <begin position="1"/>
        <end position="74"/>
    </location>
</feature>
<dbReference type="EMBL" id="WNWS01000235">
    <property type="protein sequence ID" value="KAE9973735.1"/>
    <property type="molecule type" value="Genomic_DNA"/>
</dbReference>
<name>A0A8H3U2H3_VENIN</name>
<dbReference type="Proteomes" id="UP000490939">
    <property type="component" value="Unassembled WGS sequence"/>
</dbReference>
<evidence type="ECO:0000313" key="7">
    <source>
        <dbReference type="Proteomes" id="UP000490939"/>
    </source>
</evidence>
<dbReference type="Proteomes" id="UP000433883">
    <property type="component" value="Unassembled WGS sequence"/>
</dbReference>
<reference evidence="2 5" key="1">
    <citation type="submission" date="2019-11" db="EMBL/GenBank/DDBJ databases">
        <title>Venturia inaequalis Genome Resource.</title>
        <authorList>
            <person name="Lichtner F.J."/>
        </authorList>
    </citation>
    <scope>NUCLEOTIDE SEQUENCE [LARGE SCALE GENOMIC DNA]</scope>
    <source>
        <strain evidence="3 6">120213</strain>
        <strain evidence="2">Bline_iso_100314</strain>
        <strain evidence="4 7">DMI_063113</strain>
    </source>
</reference>
<comment type="caution">
    <text evidence="2">The sequence shown here is derived from an EMBL/GenBank/DDBJ whole genome shotgun (WGS) entry which is preliminary data.</text>
</comment>
<protein>
    <submittedName>
        <fullName evidence="2">Uncharacterized protein</fullName>
    </submittedName>
</protein>
<dbReference type="EMBL" id="WNWQ01001161">
    <property type="protein sequence ID" value="KAE9962117.1"/>
    <property type="molecule type" value="Genomic_DNA"/>
</dbReference>
<dbReference type="AlphaFoldDB" id="A0A8H3U2H3"/>
<feature type="compositionally biased region" description="Low complexity" evidence="1">
    <location>
        <begin position="30"/>
        <end position="68"/>
    </location>
</feature>
<feature type="compositionally biased region" description="Basic and acidic residues" evidence="1">
    <location>
        <begin position="14"/>
        <end position="27"/>
    </location>
</feature>
<organism evidence="2 5">
    <name type="scientific">Venturia inaequalis</name>
    <name type="common">Apple scab fungus</name>
    <dbReference type="NCBI Taxonomy" id="5025"/>
    <lineage>
        <taxon>Eukaryota</taxon>
        <taxon>Fungi</taxon>
        <taxon>Dikarya</taxon>
        <taxon>Ascomycota</taxon>
        <taxon>Pezizomycotina</taxon>
        <taxon>Dothideomycetes</taxon>
        <taxon>Pleosporomycetidae</taxon>
        <taxon>Venturiales</taxon>
        <taxon>Venturiaceae</taxon>
        <taxon>Venturia</taxon>
    </lineage>
</organism>
<evidence type="ECO:0000313" key="5">
    <source>
        <dbReference type="Proteomes" id="UP000433883"/>
    </source>
</evidence>
<dbReference type="Proteomes" id="UP000447873">
    <property type="component" value="Unassembled WGS sequence"/>
</dbReference>
<proteinExistence type="predicted"/>
<gene>
    <name evidence="2" type="ORF">BLS_000810</name>
    <name evidence="4" type="ORF">EG327_001720</name>
    <name evidence="3" type="ORF">EG328_004249</name>
</gene>
<keyword evidence="7" id="KW-1185">Reference proteome</keyword>
<accession>A0A8H3U2H3</accession>
<evidence type="ECO:0000256" key="1">
    <source>
        <dbReference type="SAM" id="MobiDB-lite"/>
    </source>
</evidence>
<sequence length="167" mass="18008">MSSSIQIPRRRRKVTDLERDLDRDRDQVASSSSSNSSSPAFSPSSPAFSPSTPNSRFGMSYGSSSGGSLPKNEGEVGLPAAAVARPARRLSLLSSSLAKAEHTVVNVGSPDAPRLITCVKASQGFDWNQDIFLPSYLEHDSEDLEHRQQPVQEIILTDEEAAALLPQ</sequence>